<reference evidence="10" key="1">
    <citation type="submission" date="2020-03" db="EMBL/GenBank/DDBJ databases">
        <title>Solimonas marina sp. nov., isolated from deep seawater of the Pacific Ocean.</title>
        <authorList>
            <person name="Liu X."/>
            <person name="Lai Q."/>
            <person name="Sun F."/>
            <person name="Gai Y."/>
            <person name="Li G."/>
            <person name="Shao Z."/>
        </authorList>
    </citation>
    <scope>NUCLEOTIDE SEQUENCE</scope>
    <source>
        <strain evidence="10">C16B3</strain>
    </source>
</reference>
<dbReference type="CDD" id="cd18575">
    <property type="entry name" value="ABC_6TM_bac_exporter_ABCB8_10_like"/>
    <property type="match status" value="1"/>
</dbReference>
<evidence type="ECO:0000259" key="8">
    <source>
        <dbReference type="PROSITE" id="PS50893"/>
    </source>
</evidence>
<keyword evidence="4 10" id="KW-0067">ATP-binding</keyword>
<dbReference type="Pfam" id="PF00664">
    <property type="entry name" value="ABC_membrane"/>
    <property type="match status" value="1"/>
</dbReference>
<evidence type="ECO:0000256" key="6">
    <source>
        <dbReference type="ARBA" id="ARBA00023136"/>
    </source>
</evidence>
<keyword evidence="11" id="KW-1185">Reference proteome</keyword>
<protein>
    <submittedName>
        <fullName evidence="10">ATP-binding cassette domain-containing protein</fullName>
    </submittedName>
</protein>
<feature type="transmembrane region" description="Helical" evidence="7">
    <location>
        <begin position="287"/>
        <end position="309"/>
    </location>
</feature>
<dbReference type="GO" id="GO:0090374">
    <property type="term" value="P:oligopeptide export from mitochondrion"/>
    <property type="evidence" value="ECO:0007669"/>
    <property type="project" value="TreeGrafter"/>
</dbReference>
<dbReference type="PROSITE" id="PS50929">
    <property type="entry name" value="ABC_TM1F"/>
    <property type="match status" value="1"/>
</dbReference>
<dbReference type="PANTHER" id="PTHR43394:SF1">
    <property type="entry name" value="ATP-BINDING CASSETTE SUB-FAMILY B MEMBER 10, MITOCHONDRIAL"/>
    <property type="match status" value="1"/>
</dbReference>
<name>A0A969WBS5_9GAMM</name>
<evidence type="ECO:0000313" key="11">
    <source>
        <dbReference type="Proteomes" id="UP000653472"/>
    </source>
</evidence>
<dbReference type="InterPro" id="IPR017871">
    <property type="entry name" value="ABC_transporter-like_CS"/>
</dbReference>
<dbReference type="InterPro" id="IPR027417">
    <property type="entry name" value="P-loop_NTPase"/>
</dbReference>
<dbReference type="PROSITE" id="PS50893">
    <property type="entry name" value="ABC_TRANSPORTER_2"/>
    <property type="match status" value="1"/>
</dbReference>
<dbReference type="InterPro" id="IPR039421">
    <property type="entry name" value="Type_1_exporter"/>
</dbReference>
<feature type="domain" description="ABC transporter" evidence="8">
    <location>
        <begin position="383"/>
        <end position="619"/>
    </location>
</feature>
<organism evidence="10 11">
    <name type="scientific">Solimonas marina</name>
    <dbReference type="NCBI Taxonomy" id="2714601"/>
    <lineage>
        <taxon>Bacteria</taxon>
        <taxon>Pseudomonadati</taxon>
        <taxon>Pseudomonadota</taxon>
        <taxon>Gammaproteobacteria</taxon>
        <taxon>Nevskiales</taxon>
        <taxon>Nevskiaceae</taxon>
        <taxon>Solimonas</taxon>
    </lineage>
</organism>
<feature type="transmembrane region" description="Helical" evidence="7">
    <location>
        <begin position="183"/>
        <end position="200"/>
    </location>
</feature>
<evidence type="ECO:0000256" key="4">
    <source>
        <dbReference type="ARBA" id="ARBA00022840"/>
    </source>
</evidence>
<dbReference type="PANTHER" id="PTHR43394">
    <property type="entry name" value="ATP-DEPENDENT PERMEASE MDL1, MITOCHONDRIAL"/>
    <property type="match status" value="1"/>
</dbReference>
<dbReference type="EMBL" id="JAAVXB010000009">
    <property type="protein sequence ID" value="NKF23653.1"/>
    <property type="molecule type" value="Genomic_DNA"/>
</dbReference>
<dbReference type="Gene3D" id="1.20.1560.10">
    <property type="entry name" value="ABC transporter type 1, transmembrane domain"/>
    <property type="match status" value="1"/>
</dbReference>
<feature type="transmembrane region" description="Helical" evidence="7">
    <location>
        <begin position="104"/>
        <end position="125"/>
    </location>
</feature>
<dbReference type="Pfam" id="PF00005">
    <property type="entry name" value="ABC_tran"/>
    <property type="match status" value="1"/>
</dbReference>
<evidence type="ECO:0000256" key="5">
    <source>
        <dbReference type="ARBA" id="ARBA00022989"/>
    </source>
</evidence>
<dbReference type="GO" id="GO:0005524">
    <property type="term" value="F:ATP binding"/>
    <property type="evidence" value="ECO:0007669"/>
    <property type="project" value="UniProtKB-KW"/>
</dbReference>
<comment type="subcellular location">
    <subcellularLocation>
        <location evidence="1">Cell membrane</location>
        <topology evidence="1">Multi-pass membrane protein</topology>
    </subcellularLocation>
</comment>
<dbReference type="SMART" id="SM00382">
    <property type="entry name" value="AAA"/>
    <property type="match status" value="1"/>
</dbReference>
<accession>A0A969WBS5</accession>
<dbReference type="GO" id="GO:0015421">
    <property type="term" value="F:ABC-type oligopeptide transporter activity"/>
    <property type="evidence" value="ECO:0007669"/>
    <property type="project" value="TreeGrafter"/>
</dbReference>
<dbReference type="GO" id="GO:0016887">
    <property type="term" value="F:ATP hydrolysis activity"/>
    <property type="evidence" value="ECO:0007669"/>
    <property type="project" value="InterPro"/>
</dbReference>
<dbReference type="FunFam" id="3.40.50.300:FF:000218">
    <property type="entry name" value="Multidrug ABC transporter ATP-binding protein"/>
    <property type="match status" value="1"/>
</dbReference>
<dbReference type="InterPro" id="IPR036640">
    <property type="entry name" value="ABC1_TM_sf"/>
</dbReference>
<dbReference type="SUPFAM" id="SSF90123">
    <property type="entry name" value="ABC transporter transmembrane region"/>
    <property type="match status" value="1"/>
</dbReference>
<dbReference type="NCBIfam" id="TIGR02204">
    <property type="entry name" value="MsbA_rel"/>
    <property type="match status" value="1"/>
</dbReference>
<keyword evidence="6 7" id="KW-0472">Membrane</keyword>
<evidence type="ECO:0000313" key="10">
    <source>
        <dbReference type="EMBL" id="NKF23653.1"/>
    </source>
</evidence>
<keyword evidence="2 7" id="KW-0812">Transmembrane</keyword>
<evidence type="ECO:0000256" key="3">
    <source>
        <dbReference type="ARBA" id="ARBA00022741"/>
    </source>
</evidence>
<dbReference type="Proteomes" id="UP000653472">
    <property type="component" value="Unassembled WGS sequence"/>
</dbReference>
<sequence length="623" mass="67266">MRHASETSFRPRHAGWRRVRPVSAQPIEQAAIDAAAVAPDATSPGARRRLGALRALGPYLRRYRGRMTLAFVLLCTSSGAFLAVPLAFRGLIDHGFVAGQSISGHFLALFGIAVLWGMASAARFYQVSWIGERVTADLRSAVYRRMLEQSPQYFETTRTGEVLSRLTGDTTLVQTVVGSSMSMGLRSFFQLFGGLVMLAVTSAKLFALTLLLLIVVVVPMVWAGRRVRRLSRESQDRIADSSAVAGEVLNAIPTVQAYTNEPYESGRFDSAVERSFGSAIRRARMRAFLTAGVIVGVFGSIVFVLWLGAQAVSGGMMTAGTLASFIMYAAITAGGFGTIAEVWGDVMRAAGATERLMELLHAEPQIAPPAAPQILPASRQARLDFERVDFRYPSRPQHAALDGLTLSIREGETVALVGPSGAGKTTVFQLLQRFYDVGGGSIRFNGVDLRELDPRALRAQIGLVPQEPVVFSADARENIRYGRRDASDADVLAAARTALADEFIARLPQGYETFVGERGTRLSGGQRQRIAIARAILKNPPLLLLDEATSALDAESEALVQRGLEAAMQGRTTLVIAHRLATVQRADRIVVLEDGRIVEIGTPAELARSGGLYARLASLQLVG</sequence>
<dbReference type="InterPro" id="IPR003439">
    <property type="entry name" value="ABC_transporter-like_ATP-bd"/>
</dbReference>
<evidence type="ECO:0000259" key="9">
    <source>
        <dbReference type="PROSITE" id="PS50929"/>
    </source>
</evidence>
<evidence type="ECO:0000256" key="1">
    <source>
        <dbReference type="ARBA" id="ARBA00004651"/>
    </source>
</evidence>
<feature type="domain" description="ABC transmembrane type-1" evidence="9">
    <location>
        <begin position="69"/>
        <end position="348"/>
    </location>
</feature>
<keyword evidence="3" id="KW-0547">Nucleotide-binding</keyword>
<keyword evidence="5 7" id="KW-1133">Transmembrane helix</keyword>
<dbReference type="InterPro" id="IPR011918">
    <property type="entry name" value="ABC_MsbA_ATP-bd"/>
</dbReference>
<evidence type="ECO:0000256" key="2">
    <source>
        <dbReference type="ARBA" id="ARBA00022692"/>
    </source>
</evidence>
<comment type="caution">
    <text evidence="10">The sequence shown here is derived from an EMBL/GenBank/DDBJ whole genome shotgun (WGS) entry which is preliminary data.</text>
</comment>
<gene>
    <name evidence="10" type="ORF">G7Y82_15150</name>
</gene>
<dbReference type="GO" id="GO:0005886">
    <property type="term" value="C:plasma membrane"/>
    <property type="evidence" value="ECO:0007669"/>
    <property type="project" value="UniProtKB-SubCell"/>
</dbReference>
<feature type="transmembrane region" description="Helical" evidence="7">
    <location>
        <begin position="206"/>
        <end position="224"/>
    </location>
</feature>
<dbReference type="AlphaFoldDB" id="A0A969WBS5"/>
<dbReference type="SUPFAM" id="SSF52540">
    <property type="entry name" value="P-loop containing nucleoside triphosphate hydrolases"/>
    <property type="match status" value="1"/>
</dbReference>
<dbReference type="Gene3D" id="3.40.50.300">
    <property type="entry name" value="P-loop containing nucleotide triphosphate hydrolases"/>
    <property type="match status" value="1"/>
</dbReference>
<dbReference type="PROSITE" id="PS00211">
    <property type="entry name" value="ABC_TRANSPORTER_1"/>
    <property type="match status" value="1"/>
</dbReference>
<feature type="transmembrane region" description="Helical" evidence="7">
    <location>
        <begin position="315"/>
        <end position="339"/>
    </location>
</feature>
<dbReference type="CDD" id="cd03249">
    <property type="entry name" value="ABC_MTABC3_MDL1_MDL2"/>
    <property type="match status" value="1"/>
</dbReference>
<proteinExistence type="predicted"/>
<dbReference type="InterPro" id="IPR003593">
    <property type="entry name" value="AAA+_ATPase"/>
</dbReference>
<feature type="transmembrane region" description="Helical" evidence="7">
    <location>
        <begin position="69"/>
        <end position="92"/>
    </location>
</feature>
<evidence type="ECO:0000256" key="7">
    <source>
        <dbReference type="SAM" id="Phobius"/>
    </source>
</evidence>
<dbReference type="InterPro" id="IPR011527">
    <property type="entry name" value="ABC1_TM_dom"/>
</dbReference>